<dbReference type="AlphaFoldDB" id="A0A1U7PY48"/>
<dbReference type="OrthoDB" id="1151400at2"/>
<keyword evidence="3" id="KW-1185">Reference proteome</keyword>
<keyword evidence="1" id="KW-0812">Transmembrane</keyword>
<dbReference type="EMBL" id="FTPU01000023">
    <property type="protein sequence ID" value="SIT97434.1"/>
    <property type="molecule type" value="Genomic_DNA"/>
</dbReference>
<keyword evidence="1" id="KW-1133">Transmembrane helix</keyword>
<gene>
    <name evidence="2" type="ORF">SAMN05660493_02151</name>
</gene>
<protein>
    <submittedName>
        <fullName evidence="2">Uncharacterized protein</fullName>
    </submittedName>
</protein>
<dbReference type="RefSeq" id="WP_076783597.1">
    <property type="nucleotide sequence ID" value="NZ_FTPU01000023.1"/>
</dbReference>
<reference evidence="3" key="1">
    <citation type="submission" date="2016-10" db="EMBL/GenBank/DDBJ databases">
        <authorList>
            <person name="Varghese N."/>
            <person name="Submissions S."/>
        </authorList>
    </citation>
    <scope>NUCLEOTIDE SEQUENCE [LARGE SCALE GENOMIC DNA]</scope>
    <source>
        <strain evidence="3">DSM 19482</strain>
    </source>
</reference>
<evidence type="ECO:0000256" key="1">
    <source>
        <dbReference type="SAM" id="Phobius"/>
    </source>
</evidence>
<sequence>MENNNNQDNGLELLKKVIETNERSIEQGIKTEFLYQDLLFLKGETESTMRGLNSIISDVNKNQEKENAARNQFIEKIPKTIEVKISDDSLNQIHEFEKKAKGAKYLIFGSIGILILSIIFIITIGKLAMNWYSESVRTKSEIRQEIFTEIEKEGKSIYSTSDLEQLKQNTILMNKWIQKKPKDSESFLRFKEGFESR</sequence>
<dbReference type="Proteomes" id="UP000187261">
    <property type="component" value="Unassembled WGS sequence"/>
</dbReference>
<keyword evidence="1" id="KW-0472">Membrane</keyword>
<dbReference type="STRING" id="1121284.SAMN05660493_02151"/>
<name>A0A1U7PY48_9FLAO</name>
<accession>A0A1U7PY48</accession>
<feature type="transmembrane region" description="Helical" evidence="1">
    <location>
        <begin position="105"/>
        <end position="129"/>
    </location>
</feature>
<organism evidence="2 3">
    <name type="scientific">Epilithonimonas bovis DSM 19482</name>
    <dbReference type="NCBI Taxonomy" id="1121284"/>
    <lineage>
        <taxon>Bacteria</taxon>
        <taxon>Pseudomonadati</taxon>
        <taxon>Bacteroidota</taxon>
        <taxon>Flavobacteriia</taxon>
        <taxon>Flavobacteriales</taxon>
        <taxon>Weeksellaceae</taxon>
        <taxon>Chryseobacterium group</taxon>
        <taxon>Epilithonimonas</taxon>
    </lineage>
</organism>
<proteinExistence type="predicted"/>
<evidence type="ECO:0000313" key="3">
    <source>
        <dbReference type="Proteomes" id="UP000187261"/>
    </source>
</evidence>
<evidence type="ECO:0000313" key="2">
    <source>
        <dbReference type="EMBL" id="SIT97434.1"/>
    </source>
</evidence>